<accession>A0A7J0F3L6</accession>
<keyword evidence="5 7" id="KW-0472">Membrane</keyword>
<keyword evidence="9" id="KW-1185">Reference proteome</keyword>
<feature type="transmembrane region" description="Helical" evidence="7">
    <location>
        <begin position="12"/>
        <end position="35"/>
    </location>
</feature>
<dbReference type="GO" id="GO:0022857">
    <property type="term" value="F:transmembrane transporter activity"/>
    <property type="evidence" value="ECO:0007669"/>
    <property type="project" value="InterPro"/>
</dbReference>
<dbReference type="AlphaFoldDB" id="A0A7J0F3L6"/>
<feature type="transmembrane region" description="Helical" evidence="7">
    <location>
        <begin position="277"/>
        <end position="301"/>
    </location>
</feature>
<comment type="caution">
    <text evidence="8">The sequence shown here is derived from an EMBL/GenBank/DDBJ whole genome shotgun (WGS) entry which is preliminary data.</text>
</comment>
<feature type="transmembrane region" description="Helical" evidence="7">
    <location>
        <begin position="63"/>
        <end position="81"/>
    </location>
</feature>
<name>A0A7J0F3L6_9ERIC</name>
<dbReference type="PANTHER" id="PTHR48020:SF12">
    <property type="entry name" value="PROTON MYO-INOSITOL COTRANSPORTER"/>
    <property type="match status" value="1"/>
</dbReference>
<evidence type="ECO:0000313" key="8">
    <source>
        <dbReference type="EMBL" id="GFY92829.1"/>
    </source>
</evidence>
<dbReference type="EMBL" id="BJWL01000008">
    <property type="protein sequence ID" value="GFY92829.1"/>
    <property type="molecule type" value="Genomic_DNA"/>
</dbReference>
<comment type="subcellular location">
    <subcellularLocation>
        <location evidence="1">Membrane</location>
    </subcellularLocation>
</comment>
<gene>
    <name evidence="8" type="ORF">Acr_08g0012250</name>
</gene>
<evidence type="ECO:0000256" key="7">
    <source>
        <dbReference type="SAM" id="Phobius"/>
    </source>
</evidence>
<evidence type="ECO:0000256" key="3">
    <source>
        <dbReference type="ARBA" id="ARBA00022692"/>
    </source>
</evidence>
<dbReference type="Proteomes" id="UP000585474">
    <property type="component" value="Unassembled WGS sequence"/>
</dbReference>
<reference evidence="8 9" key="1">
    <citation type="submission" date="2019-07" db="EMBL/GenBank/DDBJ databases">
        <title>De Novo Assembly of kiwifruit Actinidia rufa.</title>
        <authorList>
            <person name="Sugita-Konishi S."/>
            <person name="Sato K."/>
            <person name="Mori E."/>
            <person name="Abe Y."/>
            <person name="Kisaki G."/>
            <person name="Hamano K."/>
            <person name="Suezawa K."/>
            <person name="Otani M."/>
            <person name="Fukuda T."/>
            <person name="Manabe T."/>
            <person name="Gomi K."/>
            <person name="Tabuchi M."/>
            <person name="Akimitsu K."/>
            <person name="Kataoka I."/>
        </authorList>
    </citation>
    <scope>NUCLEOTIDE SEQUENCE [LARGE SCALE GENOMIC DNA]</scope>
    <source>
        <strain evidence="9">cv. Fuchu</strain>
    </source>
</reference>
<sequence length="370" mass="41923">MASIRTLTPLTLNLVCFINAYTVIYALTLVSMAPIRASRSLNFFSVICRRLCGICWDCHPGKVIFLAYESPYLLIFVIYYWKTAIKIFQGFSLVYHVWSNDWGTDDSSFVQNTHDWHFGDSVKCLEHPSLKSLDRFERTELLKARGASRRKNLWSLRREVRHAAYRSSGDVEMDAWSFWHTSCCSVLPYAVFTGVPMMALLEGISAVHWYQHGHLLVLSLIVAAMNAAGTVVGIYLIDHFGRRKLALSSLSGVIVALVLSAAVFLQTSGSSTRLCRWMAVLGLAMYIAFFAPGMGPLPWIVNSEIYPELYRGFLWGNIGEHELGFKSHCHPEFSLDHRSFGHRCYFLDTVGHGGSCVLSLWRCLCWRPRA</sequence>
<dbReference type="InterPro" id="IPR050814">
    <property type="entry name" value="Myo-inositol_Transporter"/>
</dbReference>
<evidence type="ECO:0000256" key="4">
    <source>
        <dbReference type="ARBA" id="ARBA00022989"/>
    </source>
</evidence>
<evidence type="ECO:0000256" key="2">
    <source>
        <dbReference type="ARBA" id="ARBA00022448"/>
    </source>
</evidence>
<feature type="transmembrane region" description="Helical" evidence="7">
    <location>
        <begin position="245"/>
        <end position="265"/>
    </location>
</feature>
<feature type="transmembrane region" description="Helical" evidence="7">
    <location>
        <begin position="186"/>
        <end position="210"/>
    </location>
</feature>
<feature type="transmembrane region" description="Helical" evidence="7">
    <location>
        <begin position="216"/>
        <end position="238"/>
    </location>
</feature>
<dbReference type="InterPro" id="IPR005828">
    <property type="entry name" value="MFS_sugar_transport-like"/>
</dbReference>
<dbReference type="Pfam" id="PF00083">
    <property type="entry name" value="Sugar_tr"/>
    <property type="match status" value="1"/>
</dbReference>
<keyword evidence="2" id="KW-0813">Transport</keyword>
<keyword evidence="3 7" id="KW-0812">Transmembrane</keyword>
<evidence type="ECO:0000313" key="9">
    <source>
        <dbReference type="Proteomes" id="UP000585474"/>
    </source>
</evidence>
<evidence type="ECO:0000256" key="6">
    <source>
        <dbReference type="ARBA" id="ARBA00044504"/>
    </source>
</evidence>
<evidence type="ECO:0000256" key="5">
    <source>
        <dbReference type="ARBA" id="ARBA00023136"/>
    </source>
</evidence>
<dbReference type="InterPro" id="IPR036259">
    <property type="entry name" value="MFS_trans_sf"/>
</dbReference>
<dbReference type="SUPFAM" id="SSF103473">
    <property type="entry name" value="MFS general substrate transporter"/>
    <property type="match status" value="1"/>
</dbReference>
<protein>
    <submittedName>
        <fullName evidence="8">Inositol transporter 1</fullName>
    </submittedName>
</protein>
<keyword evidence="4 7" id="KW-1133">Transmembrane helix</keyword>
<dbReference type="Gene3D" id="1.20.1250.20">
    <property type="entry name" value="MFS general substrate transporter like domains"/>
    <property type="match status" value="1"/>
</dbReference>
<evidence type="ECO:0000256" key="1">
    <source>
        <dbReference type="ARBA" id="ARBA00004370"/>
    </source>
</evidence>
<dbReference type="GO" id="GO:0016020">
    <property type="term" value="C:membrane"/>
    <property type="evidence" value="ECO:0007669"/>
    <property type="project" value="UniProtKB-SubCell"/>
</dbReference>
<proteinExistence type="inferred from homology"/>
<comment type="similarity">
    <text evidence="6">Belongs to the major facilitator superfamily. Phosphate:H(+) symporter (TC 2.A.1.9) family.</text>
</comment>
<dbReference type="PANTHER" id="PTHR48020">
    <property type="entry name" value="PROTON MYO-INOSITOL COTRANSPORTER"/>
    <property type="match status" value="1"/>
</dbReference>
<organism evidence="8 9">
    <name type="scientific">Actinidia rufa</name>
    <dbReference type="NCBI Taxonomy" id="165716"/>
    <lineage>
        <taxon>Eukaryota</taxon>
        <taxon>Viridiplantae</taxon>
        <taxon>Streptophyta</taxon>
        <taxon>Embryophyta</taxon>
        <taxon>Tracheophyta</taxon>
        <taxon>Spermatophyta</taxon>
        <taxon>Magnoliopsida</taxon>
        <taxon>eudicotyledons</taxon>
        <taxon>Gunneridae</taxon>
        <taxon>Pentapetalae</taxon>
        <taxon>asterids</taxon>
        <taxon>Ericales</taxon>
        <taxon>Actinidiaceae</taxon>
        <taxon>Actinidia</taxon>
    </lineage>
</organism>
<dbReference type="OrthoDB" id="6339427at2759"/>